<keyword evidence="5" id="KW-0378">Hydrolase</keyword>
<evidence type="ECO:0000313" key="8">
    <source>
        <dbReference type="EMBL" id="PON77787.1"/>
    </source>
</evidence>
<dbReference type="GO" id="GO:0003964">
    <property type="term" value="F:RNA-directed DNA polymerase activity"/>
    <property type="evidence" value="ECO:0007669"/>
    <property type="project" value="UniProtKB-KW"/>
</dbReference>
<dbReference type="GO" id="GO:0016787">
    <property type="term" value="F:hydrolase activity"/>
    <property type="evidence" value="ECO:0007669"/>
    <property type="project" value="UniProtKB-KW"/>
</dbReference>
<sequence length="112" mass="13272">MQNGRVVAYASRQLKPHERNYPTHDLELAAVIFALKIWRYYLYGMKFDIFSDHKSLKNLFIQKDLNLRQRRLVENMEDYDFDLQYHPGKANVVVDALSRKPRGVLAVLVFED</sequence>
<evidence type="ECO:0000259" key="7">
    <source>
        <dbReference type="Pfam" id="PF17917"/>
    </source>
</evidence>
<dbReference type="GO" id="GO:0004519">
    <property type="term" value="F:endonuclease activity"/>
    <property type="evidence" value="ECO:0007669"/>
    <property type="project" value="UniProtKB-KW"/>
</dbReference>
<protein>
    <recommendedName>
        <fullName evidence="7">Reverse transcriptase RNase H-like domain-containing protein</fullName>
    </recommendedName>
</protein>
<keyword evidence="6" id="KW-0695">RNA-directed DNA polymerase</keyword>
<dbReference type="STRING" id="3476.A0A2P5DWW9"/>
<reference evidence="9" key="1">
    <citation type="submission" date="2016-06" db="EMBL/GenBank/DDBJ databases">
        <title>Parallel loss of symbiosis genes in relatives of nitrogen-fixing non-legume Parasponia.</title>
        <authorList>
            <person name="Van Velzen R."/>
            <person name="Holmer R."/>
            <person name="Bu F."/>
            <person name="Rutten L."/>
            <person name="Van Zeijl A."/>
            <person name="Liu W."/>
            <person name="Santuari L."/>
            <person name="Cao Q."/>
            <person name="Sharma T."/>
            <person name="Shen D."/>
            <person name="Roswanjaya Y."/>
            <person name="Wardhani T."/>
            <person name="Kalhor M.S."/>
            <person name="Jansen J."/>
            <person name="Van den Hoogen J."/>
            <person name="Gungor B."/>
            <person name="Hartog M."/>
            <person name="Hontelez J."/>
            <person name="Verver J."/>
            <person name="Yang W.-C."/>
            <person name="Schijlen E."/>
            <person name="Repin R."/>
            <person name="Schilthuizen M."/>
            <person name="Schranz E."/>
            <person name="Heidstra R."/>
            <person name="Miyata K."/>
            <person name="Fedorova E."/>
            <person name="Kohlen W."/>
            <person name="Bisseling T."/>
            <person name="Smit S."/>
            <person name="Geurts R."/>
        </authorList>
    </citation>
    <scope>NUCLEOTIDE SEQUENCE [LARGE SCALE GENOMIC DNA]</scope>
    <source>
        <strain evidence="9">cv. WU1-14</strain>
    </source>
</reference>
<dbReference type="Pfam" id="PF17917">
    <property type="entry name" value="RT_RNaseH"/>
    <property type="match status" value="1"/>
</dbReference>
<gene>
    <name evidence="8" type="ORF">PanWU01x14_025430</name>
</gene>
<keyword evidence="2" id="KW-0548">Nucleotidyltransferase</keyword>
<dbReference type="AlphaFoldDB" id="A0A2P5DWW9"/>
<dbReference type="PANTHER" id="PTHR34072:SF52">
    <property type="entry name" value="RIBONUCLEASE H"/>
    <property type="match status" value="1"/>
</dbReference>
<keyword evidence="4" id="KW-0255">Endonuclease</keyword>
<dbReference type="InterPro" id="IPR043502">
    <property type="entry name" value="DNA/RNA_pol_sf"/>
</dbReference>
<evidence type="ECO:0000256" key="4">
    <source>
        <dbReference type="ARBA" id="ARBA00022759"/>
    </source>
</evidence>
<keyword evidence="9" id="KW-1185">Reference proteome</keyword>
<dbReference type="Gene3D" id="3.10.20.370">
    <property type="match status" value="1"/>
</dbReference>
<evidence type="ECO:0000256" key="5">
    <source>
        <dbReference type="ARBA" id="ARBA00022801"/>
    </source>
</evidence>
<dbReference type="InterPro" id="IPR041373">
    <property type="entry name" value="RT_RNaseH"/>
</dbReference>
<dbReference type="SUPFAM" id="SSF56672">
    <property type="entry name" value="DNA/RNA polymerases"/>
    <property type="match status" value="1"/>
</dbReference>
<keyword evidence="3" id="KW-0540">Nuclease</keyword>
<organism evidence="8 9">
    <name type="scientific">Parasponia andersonii</name>
    <name type="common">Sponia andersonii</name>
    <dbReference type="NCBI Taxonomy" id="3476"/>
    <lineage>
        <taxon>Eukaryota</taxon>
        <taxon>Viridiplantae</taxon>
        <taxon>Streptophyta</taxon>
        <taxon>Embryophyta</taxon>
        <taxon>Tracheophyta</taxon>
        <taxon>Spermatophyta</taxon>
        <taxon>Magnoliopsida</taxon>
        <taxon>eudicotyledons</taxon>
        <taxon>Gunneridae</taxon>
        <taxon>Pentapetalae</taxon>
        <taxon>rosids</taxon>
        <taxon>fabids</taxon>
        <taxon>Rosales</taxon>
        <taxon>Cannabaceae</taxon>
        <taxon>Parasponia</taxon>
    </lineage>
</organism>
<comment type="caution">
    <text evidence="8">The sequence shown here is derived from an EMBL/GenBank/DDBJ whole genome shotgun (WGS) entry which is preliminary data.</text>
</comment>
<dbReference type="PANTHER" id="PTHR34072">
    <property type="entry name" value="ENZYMATIC POLYPROTEIN-RELATED"/>
    <property type="match status" value="1"/>
</dbReference>
<dbReference type="CDD" id="cd09274">
    <property type="entry name" value="RNase_HI_RT_Ty3"/>
    <property type="match status" value="1"/>
</dbReference>
<evidence type="ECO:0000256" key="2">
    <source>
        <dbReference type="ARBA" id="ARBA00022695"/>
    </source>
</evidence>
<feature type="domain" description="Reverse transcriptase RNase H-like" evidence="7">
    <location>
        <begin position="4"/>
        <end position="79"/>
    </location>
</feature>
<evidence type="ECO:0000256" key="3">
    <source>
        <dbReference type="ARBA" id="ARBA00022722"/>
    </source>
</evidence>
<dbReference type="EMBL" id="JXTB01000012">
    <property type="protein sequence ID" value="PON77787.1"/>
    <property type="molecule type" value="Genomic_DNA"/>
</dbReference>
<proteinExistence type="predicted"/>
<accession>A0A2P5DWW9</accession>
<dbReference type="OrthoDB" id="111931at2759"/>
<evidence type="ECO:0000313" key="9">
    <source>
        <dbReference type="Proteomes" id="UP000237105"/>
    </source>
</evidence>
<keyword evidence="1" id="KW-0808">Transferase</keyword>
<dbReference type="Proteomes" id="UP000237105">
    <property type="component" value="Unassembled WGS sequence"/>
</dbReference>
<evidence type="ECO:0000256" key="1">
    <source>
        <dbReference type="ARBA" id="ARBA00022679"/>
    </source>
</evidence>
<evidence type="ECO:0000256" key="6">
    <source>
        <dbReference type="ARBA" id="ARBA00022918"/>
    </source>
</evidence>
<name>A0A2P5DWW9_PARAD</name>